<evidence type="ECO:0000313" key="7">
    <source>
        <dbReference type="Proteomes" id="UP000226525"/>
    </source>
</evidence>
<accession>A0A2D6YH03</accession>
<dbReference type="InterPro" id="IPR013563">
    <property type="entry name" value="Oligopep_ABC_C"/>
</dbReference>
<dbReference type="AlphaFoldDB" id="A0A2D6YH03"/>
<dbReference type="InterPro" id="IPR003593">
    <property type="entry name" value="AAA+_ATPase"/>
</dbReference>
<evidence type="ECO:0000259" key="5">
    <source>
        <dbReference type="PROSITE" id="PS50893"/>
    </source>
</evidence>
<gene>
    <name evidence="6" type="ORF">CMN54_03190</name>
</gene>
<evidence type="ECO:0000256" key="2">
    <source>
        <dbReference type="ARBA" id="ARBA00022448"/>
    </source>
</evidence>
<reference evidence="7" key="1">
    <citation type="submission" date="2017-09" db="EMBL/GenBank/DDBJ databases">
        <title>The Reconstruction of 2,631 Draft Metagenome-Assembled Genomes from the Global Oceans.</title>
        <authorList>
            <person name="Tully B.J."/>
            <person name="Graham E.D."/>
            <person name="Heidelberg J.F."/>
        </authorList>
    </citation>
    <scope>NUCLEOTIDE SEQUENCE [LARGE SCALE GENOMIC DNA]</scope>
</reference>
<dbReference type="CDD" id="cd03257">
    <property type="entry name" value="ABC_NikE_OppD_transporters"/>
    <property type="match status" value="1"/>
</dbReference>
<comment type="caution">
    <text evidence="6">The sequence shown here is derived from an EMBL/GenBank/DDBJ whole genome shotgun (WGS) entry which is preliminary data.</text>
</comment>
<dbReference type="SMART" id="SM00382">
    <property type="entry name" value="AAA"/>
    <property type="match status" value="1"/>
</dbReference>
<dbReference type="GO" id="GO:0055085">
    <property type="term" value="P:transmembrane transport"/>
    <property type="evidence" value="ECO:0007669"/>
    <property type="project" value="UniProtKB-ARBA"/>
</dbReference>
<evidence type="ECO:0000256" key="3">
    <source>
        <dbReference type="ARBA" id="ARBA00022741"/>
    </source>
</evidence>
<evidence type="ECO:0000256" key="4">
    <source>
        <dbReference type="ARBA" id="ARBA00022840"/>
    </source>
</evidence>
<keyword evidence="4" id="KW-0067">ATP-binding</keyword>
<organism evidence="6 7">
    <name type="scientific">SAR324 cluster bacterium</name>
    <dbReference type="NCBI Taxonomy" id="2024889"/>
    <lineage>
        <taxon>Bacteria</taxon>
        <taxon>Deltaproteobacteria</taxon>
        <taxon>SAR324 cluster</taxon>
    </lineage>
</organism>
<keyword evidence="3" id="KW-0547">Nucleotide-binding</keyword>
<dbReference type="NCBIfam" id="TIGR01727">
    <property type="entry name" value="oligo_HPY"/>
    <property type="match status" value="1"/>
</dbReference>
<protein>
    <submittedName>
        <fullName evidence="6">Peptide ABC transporter substrate-binding protein</fullName>
    </submittedName>
</protein>
<dbReference type="Proteomes" id="UP000226525">
    <property type="component" value="Unassembled WGS sequence"/>
</dbReference>
<dbReference type="Gene3D" id="3.40.50.300">
    <property type="entry name" value="P-loop containing nucleotide triphosphate hydrolases"/>
    <property type="match status" value="1"/>
</dbReference>
<dbReference type="PROSITE" id="PS00211">
    <property type="entry name" value="ABC_TRANSPORTER_1"/>
    <property type="match status" value="1"/>
</dbReference>
<dbReference type="GO" id="GO:0015833">
    <property type="term" value="P:peptide transport"/>
    <property type="evidence" value="ECO:0007669"/>
    <property type="project" value="InterPro"/>
</dbReference>
<comment type="similarity">
    <text evidence="1">Belongs to the ABC transporter superfamily.</text>
</comment>
<dbReference type="PANTHER" id="PTHR43776:SF7">
    <property type="entry name" value="D,D-DIPEPTIDE TRANSPORT ATP-BINDING PROTEIN DDPF-RELATED"/>
    <property type="match status" value="1"/>
</dbReference>
<dbReference type="InterPro" id="IPR027417">
    <property type="entry name" value="P-loop_NTPase"/>
</dbReference>
<name>A0A2D6YH03_9DELT</name>
<sequence>MTSSSSSNTSILRVQDLQTYFPIRQGLLGTTVGFVRAVDGVSFVLNAGETLGLVGESGCGKSTLARSLLYLHPPTGGRVWLKDTELGVLSSTELRKQRLRMQLIFQNPHASLNPRLTIEEIISSAARYHGHIRASETQDFATKLLEQVGLRSEHLKRFPHEFSGGQRQRISIARALALRPEIVLCDEAVSSLDVSIQAQILNLFLELQQQQGLSYLFISHDLAVIQHLADRVAVMYLGRIVEIANRMELFQAPAHPYTQALLRAIPSGDPKTRRPLADRVLAGDVPSPTKQHTGCVFAERCPQVTSECLQHRPEFRQIRTGQLVACHHAQIDSA</sequence>
<feature type="domain" description="ABC transporter" evidence="5">
    <location>
        <begin position="12"/>
        <end position="262"/>
    </location>
</feature>
<dbReference type="PROSITE" id="PS50893">
    <property type="entry name" value="ABC_TRANSPORTER_2"/>
    <property type="match status" value="1"/>
</dbReference>
<dbReference type="InterPro" id="IPR017871">
    <property type="entry name" value="ABC_transporter-like_CS"/>
</dbReference>
<dbReference type="SUPFAM" id="SSF52540">
    <property type="entry name" value="P-loop containing nucleoside triphosphate hydrolases"/>
    <property type="match status" value="1"/>
</dbReference>
<dbReference type="Pfam" id="PF08352">
    <property type="entry name" value="oligo_HPY"/>
    <property type="match status" value="1"/>
</dbReference>
<dbReference type="GO" id="GO:0005524">
    <property type="term" value="F:ATP binding"/>
    <property type="evidence" value="ECO:0007669"/>
    <property type="project" value="UniProtKB-KW"/>
</dbReference>
<dbReference type="EMBL" id="NZEX01000033">
    <property type="protein sequence ID" value="MAH62455.1"/>
    <property type="molecule type" value="Genomic_DNA"/>
</dbReference>
<dbReference type="GO" id="GO:0016887">
    <property type="term" value="F:ATP hydrolysis activity"/>
    <property type="evidence" value="ECO:0007669"/>
    <property type="project" value="InterPro"/>
</dbReference>
<proteinExistence type="inferred from homology"/>
<keyword evidence="2" id="KW-0813">Transport</keyword>
<dbReference type="InterPro" id="IPR003439">
    <property type="entry name" value="ABC_transporter-like_ATP-bd"/>
</dbReference>
<dbReference type="PANTHER" id="PTHR43776">
    <property type="entry name" value="TRANSPORT ATP-BINDING PROTEIN"/>
    <property type="match status" value="1"/>
</dbReference>
<dbReference type="FunFam" id="3.40.50.300:FF:000016">
    <property type="entry name" value="Oligopeptide ABC transporter ATP-binding component"/>
    <property type="match status" value="1"/>
</dbReference>
<evidence type="ECO:0000256" key="1">
    <source>
        <dbReference type="ARBA" id="ARBA00005417"/>
    </source>
</evidence>
<dbReference type="InterPro" id="IPR050319">
    <property type="entry name" value="ABC_transp_ATP-bind"/>
</dbReference>
<evidence type="ECO:0000313" key="6">
    <source>
        <dbReference type="EMBL" id="MAH62455.1"/>
    </source>
</evidence>
<dbReference type="Pfam" id="PF00005">
    <property type="entry name" value="ABC_tran"/>
    <property type="match status" value="1"/>
</dbReference>